<name>A0A3B0ZMS3_9ZZZZ</name>
<dbReference type="NCBIfam" id="TIGR02292">
    <property type="entry name" value="ygfB_yecA"/>
    <property type="match status" value="1"/>
</dbReference>
<reference evidence="1" key="1">
    <citation type="submission" date="2018-06" db="EMBL/GenBank/DDBJ databases">
        <authorList>
            <person name="Zhirakovskaya E."/>
        </authorList>
    </citation>
    <scope>NUCLEOTIDE SEQUENCE</scope>
</reference>
<dbReference type="InterPro" id="IPR011978">
    <property type="entry name" value="YgfB-like"/>
</dbReference>
<dbReference type="InterPro" id="IPR036255">
    <property type="entry name" value="YgfB-like_sf"/>
</dbReference>
<protein>
    <recommendedName>
        <fullName evidence="2">Protein export cytoplasm protein SecA ATPase RNA helicase (TC 3.A.5.1.1)</fullName>
    </recommendedName>
</protein>
<dbReference type="Gene3D" id="3.10.450.50">
    <property type="match status" value="1"/>
</dbReference>
<organism evidence="1">
    <name type="scientific">hydrothermal vent metagenome</name>
    <dbReference type="NCBI Taxonomy" id="652676"/>
    <lineage>
        <taxon>unclassified sequences</taxon>
        <taxon>metagenomes</taxon>
        <taxon>ecological metagenomes</taxon>
    </lineage>
</organism>
<evidence type="ECO:0000313" key="1">
    <source>
        <dbReference type="EMBL" id="VAW88702.1"/>
    </source>
</evidence>
<proteinExistence type="predicted"/>
<gene>
    <name evidence="1" type="ORF">MNBD_GAMMA18-662</name>
</gene>
<dbReference type="EMBL" id="UOFP01000232">
    <property type="protein sequence ID" value="VAW88702.1"/>
    <property type="molecule type" value="Genomic_DNA"/>
</dbReference>
<sequence length="237" mass="26945">MIFDEALEILAEFLDSPERSEDCFDIHQFQGGVAAILSSPGYVSEVSFGFLVLGEKANGMDQWFEDEQIRTAWVTCMNETDEALAMERFTLKDRYAIKESATAPGKELSHWCDGYLQAYCLTEETWIEVYESLAAEGFFELDEEHMAVLGAMEALTDWDQALEKNENPDFLRSSFPLLFETLDESLAKLHRLALLLEDVRMQSENMPETFVREPEKIGRTGSCPCDSGKKDKKCCLN</sequence>
<dbReference type="SUPFAM" id="SSF101327">
    <property type="entry name" value="YgfB-like"/>
    <property type="match status" value="1"/>
</dbReference>
<dbReference type="AlphaFoldDB" id="A0A3B0ZMS3"/>
<accession>A0A3B0ZMS3</accession>
<dbReference type="Pfam" id="PF03695">
    <property type="entry name" value="UPF0149"/>
    <property type="match status" value="1"/>
</dbReference>
<evidence type="ECO:0008006" key="2">
    <source>
        <dbReference type="Google" id="ProtNLM"/>
    </source>
</evidence>